<dbReference type="PANTHER" id="PTHR22893:SF91">
    <property type="entry name" value="NADPH DEHYDROGENASE 2-RELATED"/>
    <property type="match status" value="1"/>
</dbReference>
<dbReference type="Gene3D" id="3.20.20.70">
    <property type="entry name" value="Aldolase class I"/>
    <property type="match status" value="1"/>
</dbReference>
<dbReference type="KEGG" id="bcom:BAUCODRAFT_141299"/>
<keyword evidence="3" id="KW-1185">Reference proteome</keyword>
<reference evidence="2 3" key="1">
    <citation type="journal article" date="2012" name="PLoS Pathog.">
        <title>Diverse lifestyles and strategies of plant pathogenesis encoded in the genomes of eighteen Dothideomycetes fungi.</title>
        <authorList>
            <person name="Ohm R.A."/>
            <person name="Feau N."/>
            <person name="Henrissat B."/>
            <person name="Schoch C.L."/>
            <person name="Horwitz B.A."/>
            <person name="Barry K.W."/>
            <person name="Condon B.J."/>
            <person name="Copeland A.C."/>
            <person name="Dhillon B."/>
            <person name="Glaser F."/>
            <person name="Hesse C.N."/>
            <person name="Kosti I."/>
            <person name="LaButti K."/>
            <person name="Lindquist E.A."/>
            <person name="Lucas S."/>
            <person name="Salamov A.A."/>
            <person name="Bradshaw R.E."/>
            <person name="Ciuffetti L."/>
            <person name="Hamelin R.C."/>
            <person name="Kema G.H.J."/>
            <person name="Lawrence C."/>
            <person name="Scott J.A."/>
            <person name="Spatafora J.W."/>
            <person name="Turgeon B.G."/>
            <person name="de Wit P.J.G.M."/>
            <person name="Zhong S."/>
            <person name="Goodwin S.B."/>
            <person name="Grigoriev I.V."/>
        </authorList>
    </citation>
    <scope>NUCLEOTIDE SEQUENCE [LARGE SCALE GENOMIC DNA]</scope>
    <source>
        <strain evidence="2 3">UAMH 10762</strain>
    </source>
</reference>
<sequence>MTKLFAPVKLGKDELAHRVVMAPLTRYRCDDDWVPLPIAKEYYSQRACIPGTLIISEATVISLRHAGRRNVPGLWAPAQIAAWREITNVVHAQGCRIWCQLWAQGRAGHADVLEGVGSKLMSSSAIPLSGDGKPVPVEMTEDDIQGTINDYVTAARNAIEAGFDGVEVHGGNGYLPDQFLQDTCNKRTDGWGGTIEKRCRFHLALMEALVAAVGAERTAVRLSPWSDFLDMLMDDPLPTFTHLVSELKKMKLGYLSLIEARISGNDDTNVAKDKDVSFLVKLWDNISPVILAGGFNTESAKDTVDVKYADYDVAIAFGRYFVSNPDLVYRVQETIAMTKYDRAVFYTPKLAKGYVDWDFSPEFVAARTSRIVA</sequence>
<dbReference type="eggNOG" id="KOG0134">
    <property type="taxonomic scope" value="Eukaryota"/>
</dbReference>
<dbReference type="EMBL" id="KB445559">
    <property type="protein sequence ID" value="EMC93881.1"/>
    <property type="molecule type" value="Genomic_DNA"/>
</dbReference>
<evidence type="ECO:0000259" key="1">
    <source>
        <dbReference type="Pfam" id="PF00724"/>
    </source>
</evidence>
<dbReference type="Pfam" id="PF00724">
    <property type="entry name" value="Oxidored_FMN"/>
    <property type="match status" value="1"/>
</dbReference>
<dbReference type="Proteomes" id="UP000011761">
    <property type="component" value="Unassembled WGS sequence"/>
</dbReference>
<dbReference type="InterPro" id="IPR045247">
    <property type="entry name" value="Oye-like"/>
</dbReference>
<organism evidence="2 3">
    <name type="scientific">Baudoinia panamericana (strain UAMH 10762)</name>
    <name type="common">Angels' share fungus</name>
    <name type="synonym">Baudoinia compniacensis (strain UAMH 10762)</name>
    <dbReference type="NCBI Taxonomy" id="717646"/>
    <lineage>
        <taxon>Eukaryota</taxon>
        <taxon>Fungi</taxon>
        <taxon>Dikarya</taxon>
        <taxon>Ascomycota</taxon>
        <taxon>Pezizomycotina</taxon>
        <taxon>Dothideomycetes</taxon>
        <taxon>Dothideomycetidae</taxon>
        <taxon>Mycosphaerellales</taxon>
        <taxon>Teratosphaeriaceae</taxon>
        <taxon>Baudoinia</taxon>
    </lineage>
</organism>
<dbReference type="GO" id="GO:0003959">
    <property type="term" value="F:NADPH dehydrogenase activity"/>
    <property type="evidence" value="ECO:0007669"/>
    <property type="project" value="TreeGrafter"/>
</dbReference>
<dbReference type="RefSeq" id="XP_007678915.1">
    <property type="nucleotide sequence ID" value="XM_007680725.1"/>
</dbReference>
<protein>
    <recommendedName>
        <fullName evidence="1">NADH:flavin oxidoreductase/NADH oxidase N-terminal domain-containing protein</fullName>
    </recommendedName>
</protein>
<dbReference type="HOGENOM" id="CLU_012153_0_0_1"/>
<dbReference type="FunFam" id="3.20.20.70:FF:000138">
    <property type="entry name" value="NADPH dehydrogenase 1"/>
    <property type="match status" value="1"/>
</dbReference>
<evidence type="ECO:0000313" key="2">
    <source>
        <dbReference type="EMBL" id="EMC93881.1"/>
    </source>
</evidence>
<dbReference type="InterPro" id="IPR013785">
    <property type="entry name" value="Aldolase_TIM"/>
</dbReference>
<dbReference type="GO" id="GO:0010181">
    <property type="term" value="F:FMN binding"/>
    <property type="evidence" value="ECO:0007669"/>
    <property type="project" value="InterPro"/>
</dbReference>
<dbReference type="OMA" id="CNDESSK"/>
<dbReference type="GeneID" id="19108399"/>
<gene>
    <name evidence="2" type="ORF">BAUCODRAFT_141299</name>
</gene>
<dbReference type="InterPro" id="IPR001155">
    <property type="entry name" value="OxRdtase_FMN_N"/>
</dbReference>
<dbReference type="AlphaFoldDB" id="M2MBJ1"/>
<name>M2MBJ1_BAUPA</name>
<evidence type="ECO:0000313" key="3">
    <source>
        <dbReference type="Proteomes" id="UP000011761"/>
    </source>
</evidence>
<dbReference type="CDD" id="cd02933">
    <property type="entry name" value="OYE_like_FMN"/>
    <property type="match status" value="1"/>
</dbReference>
<dbReference type="PANTHER" id="PTHR22893">
    <property type="entry name" value="NADH OXIDOREDUCTASE-RELATED"/>
    <property type="match status" value="1"/>
</dbReference>
<dbReference type="OrthoDB" id="276546at2759"/>
<proteinExistence type="predicted"/>
<accession>M2MBJ1</accession>
<dbReference type="SUPFAM" id="SSF51395">
    <property type="entry name" value="FMN-linked oxidoreductases"/>
    <property type="match status" value="1"/>
</dbReference>
<feature type="domain" description="NADH:flavin oxidoreductase/NADH oxidase N-terminal" evidence="1">
    <location>
        <begin position="3"/>
        <end position="335"/>
    </location>
</feature>